<dbReference type="AlphaFoldDB" id="A0A0S2SPT7"/>
<evidence type="ECO:0000256" key="2">
    <source>
        <dbReference type="ARBA" id="ARBA00010792"/>
    </source>
</evidence>
<dbReference type="PATRIC" id="fig|652.5.peg.3859"/>
<name>A0A0S2SPT7_9GAMM</name>
<feature type="transmembrane region" description="Helical" evidence="7">
    <location>
        <begin position="25"/>
        <end position="43"/>
    </location>
</feature>
<dbReference type="GO" id="GO:0005886">
    <property type="term" value="C:plasma membrane"/>
    <property type="evidence" value="ECO:0007669"/>
    <property type="project" value="UniProtKB-SubCell"/>
</dbReference>
<evidence type="ECO:0000313" key="10">
    <source>
        <dbReference type="Proteomes" id="UP000058114"/>
    </source>
</evidence>
<gene>
    <name evidence="9" type="ORF">WL1483_4278</name>
</gene>
<proteinExistence type="inferred from homology"/>
<comment type="similarity">
    <text evidence="2 7">Belongs to the DedA family.</text>
</comment>
<evidence type="ECO:0000256" key="5">
    <source>
        <dbReference type="ARBA" id="ARBA00022989"/>
    </source>
</evidence>
<keyword evidence="6 7" id="KW-0472">Membrane</keyword>
<keyword evidence="4 7" id="KW-0812">Transmembrane</keyword>
<accession>A0A0S2SPT7</accession>
<dbReference type="Pfam" id="PF09335">
    <property type="entry name" value="VTT_dom"/>
    <property type="match status" value="1"/>
</dbReference>
<protein>
    <submittedName>
        <fullName evidence="9">Membrane protein</fullName>
    </submittedName>
</protein>
<dbReference type="InterPro" id="IPR032818">
    <property type="entry name" value="DedA-like"/>
</dbReference>
<comment type="subcellular location">
    <subcellularLocation>
        <location evidence="1 7">Cell membrane</location>
        <topology evidence="1 7">Multi-pass membrane protein</topology>
    </subcellularLocation>
</comment>
<dbReference type="PANTHER" id="PTHR30353:SF11">
    <property type="entry name" value="INNER MEMBRANE PROTEIN YQJA"/>
    <property type="match status" value="1"/>
</dbReference>
<organism evidence="9 10">
    <name type="scientific">Aeromonas schubertii</name>
    <dbReference type="NCBI Taxonomy" id="652"/>
    <lineage>
        <taxon>Bacteria</taxon>
        <taxon>Pseudomonadati</taxon>
        <taxon>Pseudomonadota</taxon>
        <taxon>Gammaproteobacteria</taxon>
        <taxon>Aeromonadales</taxon>
        <taxon>Aeromonadaceae</taxon>
        <taxon>Aeromonas</taxon>
    </lineage>
</organism>
<dbReference type="InterPro" id="IPR032816">
    <property type="entry name" value="VTT_dom"/>
</dbReference>
<evidence type="ECO:0000256" key="1">
    <source>
        <dbReference type="ARBA" id="ARBA00004651"/>
    </source>
</evidence>
<evidence type="ECO:0000256" key="3">
    <source>
        <dbReference type="ARBA" id="ARBA00022475"/>
    </source>
</evidence>
<feature type="transmembrane region" description="Helical" evidence="7">
    <location>
        <begin position="154"/>
        <end position="176"/>
    </location>
</feature>
<evidence type="ECO:0000259" key="8">
    <source>
        <dbReference type="Pfam" id="PF09335"/>
    </source>
</evidence>
<dbReference type="Proteomes" id="UP000058114">
    <property type="component" value="Chromosome"/>
</dbReference>
<keyword evidence="3 7" id="KW-1003">Cell membrane</keyword>
<feature type="transmembrane region" description="Helical" evidence="7">
    <location>
        <begin position="55"/>
        <end position="82"/>
    </location>
</feature>
<dbReference type="PANTHER" id="PTHR30353">
    <property type="entry name" value="INNER MEMBRANE PROTEIN DEDA-RELATED"/>
    <property type="match status" value="1"/>
</dbReference>
<evidence type="ECO:0000256" key="4">
    <source>
        <dbReference type="ARBA" id="ARBA00022692"/>
    </source>
</evidence>
<keyword evidence="5 7" id="KW-1133">Transmembrane helix</keyword>
<evidence type="ECO:0000256" key="7">
    <source>
        <dbReference type="RuleBase" id="RU367016"/>
    </source>
</evidence>
<dbReference type="KEGG" id="asr:WL1483_4278"/>
<feature type="domain" description="VTT" evidence="8">
    <location>
        <begin position="49"/>
        <end position="173"/>
    </location>
</feature>
<evidence type="ECO:0000313" key="9">
    <source>
        <dbReference type="EMBL" id="ALP43697.1"/>
    </source>
</evidence>
<reference evidence="9 10" key="2">
    <citation type="journal article" date="2016" name="Genome Announc.">
        <title>Complete Genome Sequence of the Highly Virulent Aeromonas schubertii Strain WL1483, Isolated from Diseased Snakehead Fish (Channa argus) in China.</title>
        <authorList>
            <person name="Liu L."/>
            <person name="Li N."/>
            <person name="Zhang D."/>
            <person name="Fu X."/>
            <person name="Shi C."/>
            <person name="Lin Q."/>
            <person name="Hao G."/>
        </authorList>
    </citation>
    <scope>NUCLEOTIDE SEQUENCE [LARGE SCALE GENOMIC DNA]</scope>
    <source>
        <strain evidence="9 10">WL1483</strain>
    </source>
</reference>
<feature type="transmembrane region" description="Helical" evidence="7">
    <location>
        <begin position="188"/>
        <end position="209"/>
    </location>
</feature>
<evidence type="ECO:0000256" key="6">
    <source>
        <dbReference type="ARBA" id="ARBA00023136"/>
    </source>
</evidence>
<reference evidence="10" key="1">
    <citation type="submission" date="2015-10" db="EMBL/GenBank/DDBJ databases">
        <title>Complete Genome Sequence of Aeromonas schubertii strain WL1483.</title>
        <authorList>
            <person name="Liu L."/>
        </authorList>
    </citation>
    <scope>NUCLEOTIDE SEQUENCE [LARGE SCALE GENOMIC DNA]</scope>
    <source>
        <strain evidence="10">WL1483</strain>
    </source>
</reference>
<sequence length="218" mass="24723">MMEQFSHLIHAFMNLDLVALSDPQLATMLCVVLALFMILENGFLPTAFLPGDSLLVLTGVLIFQGVVSWAVLPMLIACSFFGTWLGYMQGRFFGHTQMFHRLLSHIDKPHQEKAYYLLNKYGILTLITARYIAFVRTVYPCIVGAAEIPQGRFLIINLVSAIMWCPPLVGFGYYISHTKLAETYQDQFLSFILYLPLALLVLGLGAIIWRQIRKRQGK</sequence>
<dbReference type="EMBL" id="CP013067">
    <property type="protein sequence ID" value="ALP43697.1"/>
    <property type="molecule type" value="Genomic_DNA"/>
</dbReference>